<organism evidence="4 5">
    <name type="scientific">Aedes aegypti</name>
    <name type="common">Yellowfever mosquito</name>
    <name type="synonym">Culex aegypti</name>
    <dbReference type="NCBI Taxonomy" id="7159"/>
    <lineage>
        <taxon>Eukaryota</taxon>
        <taxon>Metazoa</taxon>
        <taxon>Ecdysozoa</taxon>
        <taxon>Arthropoda</taxon>
        <taxon>Hexapoda</taxon>
        <taxon>Insecta</taxon>
        <taxon>Pterygota</taxon>
        <taxon>Neoptera</taxon>
        <taxon>Endopterygota</taxon>
        <taxon>Diptera</taxon>
        <taxon>Nematocera</taxon>
        <taxon>Culicoidea</taxon>
        <taxon>Culicidae</taxon>
        <taxon>Culicinae</taxon>
        <taxon>Aedini</taxon>
        <taxon>Aedes</taxon>
        <taxon>Stegomyia</taxon>
    </lineage>
</organism>
<feature type="region of interest" description="Disordered" evidence="1">
    <location>
        <begin position="339"/>
        <end position="366"/>
    </location>
</feature>
<dbReference type="SMART" id="SM00540">
    <property type="entry name" value="LEM"/>
    <property type="match status" value="1"/>
</dbReference>
<keyword evidence="2" id="KW-0472">Membrane</keyword>
<dbReference type="Pfam" id="PF03020">
    <property type="entry name" value="LEM"/>
    <property type="match status" value="1"/>
</dbReference>
<feature type="compositionally biased region" description="Basic and acidic residues" evidence="1">
    <location>
        <begin position="69"/>
        <end position="81"/>
    </location>
</feature>
<dbReference type="HOGENOM" id="CLU_593429_0_0_1"/>
<feature type="region of interest" description="Disordered" evidence="1">
    <location>
        <begin position="52"/>
        <end position="181"/>
    </location>
</feature>
<accession>A0A1S4EZ60</accession>
<gene>
    <name evidence="4" type="ORF">AaeL_AAEL001580</name>
</gene>
<proteinExistence type="predicted"/>
<feature type="compositionally biased region" description="Low complexity" evidence="1">
    <location>
        <begin position="242"/>
        <end position="253"/>
    </location>
</feature>
<dbReference type="AlphaFoldDB" id="A0A1S4EZ60"/>
<dbReference type="PROSITE" id="PS50954">
    <property type="entry name" value="LEM"/>
    <property type="match status" value="1"/>
</dbReference>
<name>A0A1S4EZ60_AEDAE</name>
<dbReference type="OMA" id="EPRRPTY"/>
<evidence type="ECO:0000256" key="1">
    <source>
        <dbReference type="SAM" id="MobiDB-lite"/>
    </source>
</evidence>
<dbReference type="OrthoDB" id="8068829at2759"/>
<feature type="compositionally biased region" description="Polar residues" evidence="1">
    <location>
        <begin position="258"/>
        <end position="286"/>
    </location>
</feature>
<dbReference type="InterPro" id="IPR003887">
    <property type="entry name" value="LEM_dom"/>
</dbReference>
<reference evidence="4" key="2">
    <citation type="journal article" date="2007" name="Science">
        <title>Genome sequence of Aedes aegypti, a major arbovirus vector.</title>
        <authorList>
            <person name="Nene V."/>
            <person name="Wortman J.R."/>
            <person name="Lawson D."/>
            <person name="Haas B."/>
            <person name="Kodira C."/>
            <person name="Tu Z.J."/>
            <person name="Loftus B."/>
            <person name="Xi Z."/>
            <person name="Megy K."/>
            <person name="Grabherr M."/>
            <person name="Ren Q."/>
            <person name="Zdobnov E.M."/>
            <person name="Lobo N.F."/>
            <person name="Campbell K.S."/>
            <person name="Brown S.E."/>
            <person name="Bonaldo M.F."/>
            <person name="Zhu J."/>
            <person name="Sinkins S.P."/>
            <person name="Hogenkamp D.G."/>
            <person name="Amedeo P."/>
            <person name="Arensburger P."/>
            <person name="Atkinson P.W."/>
            <person name="Bidwell S."/>
            <person name="Biedler J."/>
            <person name="Birney E."/>
            <person name="Bruggner R.V."/>
            <person name="Costas J."/>
            <person name="Coy M.R."/>
            <person name="Crabtree J."/>
            <person name="Crawford M."/>
            <person name="Debruyn B."/>
            <person name="Decaprio D."/>
            <person name="Eiglmeier K."/>
            <person name="Eisenstadt E."/>
            <person name="El-Dorry H."/>
            <person name="Gelbart W.M."/>
            <person name="Gomes S.L."/>
            <person name="Hammond M."/>
            <person name="Hannick L.I."/>
            <person name="Hogan J.R."/>
            <person name="Holmes M.H."/>
            <person name="Jaffe D."/>
            <person name="Johnston J.S."/>
            <person name="Kennedy R.C."/>
            <person name="Koo H."/>
            <person name="Kravitz S."/>
            <person name="Kriventseva E.V."/>
            <person name="Kulp D."/>
            <person name="Labutti K."/>
            <person name="Lee E."/>
            <person name="Li S."/>
            <person name="Lovin D.D."/>
            <person name="Mao C."/>
            <person name="Mauceli E."/>
            <person name="Menck C.F."/>
            <person name="Miller J.R."/>
            <person name="Montgomery P."/>
            <person name="Mori A."/>
            <person name="Nascimento A.L."/>
            <person name="Naveira H.F."/>
            <person name="Nusbaum C."/>
            <person name="O'leary S."/>
            <person name="Orvis J."/>
            <person name="Pertea M."/>
            <person name="Quesneville H."/>
            <person name="Reidenbach K.R."/>
            <person name="Rogers Y.H."/>
            <person name="Roth C.W."/>
            <person name="Schneider J.R."/>
            <person name="Schatz M."/>
            <person name="Shumway M."/>
            <person name="Stanke M."/>
            <person name="Stinson E.O."/>
            <person name="Tubio J.M."/>
            <person name="Vanzee J.P."/>
            <person name="Verjovski-Almeida S."/>
            <person name="Werner D."/>
            <person name="White O."/>
            <person name="Wyder S."/>
            <person name="Zeng Q."/>
            <person name="Zhao Q."/>
            <person name="Zhao Y."/>
            <person name="Hill C.A."/>
            <person name="Raikhel A.S."/>
            <person name="Soares M.B."/>
            <person name="Knudson D.L."/>
            <person name="Lee N.H."/>
            <person name="Galagan J."/>
            <person name="Salzberg S.L."/>
            <person name="Paulsen I.T."/>
            <person name="Dimopoulos G."/>
            <person name="Collins F.H."/>
            <person name="Birren B."/>
            <person name="Fraser-Liggett C.M."/>
            <person name="Severson D.W."/>
        </authorList>
    </citation>
    <scope>NUCLEOTIDE SEQUENCE [LARGE SCALE GENOMIC DNA]</scope>
    <source>
        <strain evidence="4">Liverpool</strain>
    </source>
</reference>
<feature type="compositionally biased region" description="Acidic residues" evidence="1">
    <location>
        <begin position="151"/>
        <end position="160"/>
    </location>
</feature>
<keyword evidence="2" id="KW-0812">Transmembrane</keyword>
<dbReference type="InterPro" id="IPR011015">
    <property type="entry name" value="LEM/LEM-like_dom_sf"/>
</dbReference>
<reference evidence="4" key="1">
    <citation type="submission" date="2005-10" db="EMBL/GenBank/DDBJ databases">
        <authorList>
            <person name="Loftus B.J."/>
            <person name="Nene V.M."/>
            <person name="Hannick L.I."/>
            <person name="Bidwell S."/>
            <person name="Haas B."/>
            <person name="Amedeo P."/>
            <person name="Orvis J."/>
            <person name="Wortman J.R."/>
            <person name="White O.R."/>
            <person name="Salzberg S."/>
            <person name="Shumway M."/>
            <person name="Koo H."/>
            <person name="Zhao Y."/>
            <person name="Holmes M."/>
            <person name="Miller J."/>
            <person name="Schatz M."/>
            <person name="Pop M."/>
            <person name="Pai G."/>
            <person name="Utterback T."/>
            <person name="Rogers Y.-H."/>
            <person name="Kravitz S."/>
            <person name="Fraser C.M."/>
        </authorList>
    </citation>
    <scope>NUCLEOTIDE SEQUENCE</scope>
    <source>
        <strain evidence="4">Liverpool</strain>
    </source>
</reference>
<feature type="domain" description="LEM" evidence="3">
    <location>
        <begin position="1"/>
        <end position="45"/>
    </location>
</feature>
<feature type="compositionally biased region" description="Basic and acidic residues" evidence="1">
    <location>
        <begin position="112"/>
        <end position="121"/>
    </location>
</feature>
<dbReference type="EMBL" id="CH477221">
    <property type="protein sequence ID" value="EAT47321.1"/>
    <property type="molecule type" value="Genomic_DNA"/>
</dbReference>
<dbReference type="Proteomes" id="UP000682892">
    <property type="component" value="Chromosome 3"/>
</dbReference>
<evidence type="ECO:0000313" key="5">
    <source>
        <dbReference type="Proteomes" id="UP000682892"/>
    </source>
</evidence>
<evidence type="ECO:0000313" key="4">
    <source>
        <dbReference type="EMBL" id="EAT47321.1"/>
    </source>
</evidence>
<evidence type="ECO:0000259" key="3">
    <source>
        <dbReference type="PROSITE" id="PS50954"/>
    </source>
</evidence>
<sequence>MENFDDLSNDQLRLKMLEYGMPNMPITATTRKLVVKKLKNYVENANSKTRRDTIHVTKFSSDEDTDTAEEPKKAPKKESSRRATIGGSAAKLSKTLPIVPDLPPPSKATSTKSDKAADPVQKRRSGRITPVQGKDEAPTVTAPKEPMIVENSDDDEDEDMLPLAQPVNRRDRKSKSPSLSRAEMVTTSYIHQVEVAPKKTIVETMEIDLTESTDDVLMEPEPVPEPKIRPQVTPSRESRYNTSSSTATSKRTTIAGGFSTTTSNRPSELSTSFGRPSMSTVYSSPRTETRREEANLEPTDSPYLSEFTKRLSRLKAENAQLNAVRDHPIRRTIASSYASTRGSDGDYVSSRLATVRGQRPDDGKKEGEIRASIRQVILSLDQKYSIRKMFYLLIVAMIVIFLFVFFFL</sequence>
<evidence type="ECO:0000256" key="2">
    <source>
        <dbReference type="SAM" id="Phobius"/>
    </source>
</evidence>
<keyword evidence="2" id="KW-1133">Transmembrane helix</keyword>
<feature type="transmembrane region" description="Helical" evidence="2">
    <location>
        <begin position="389"/>
        <end position="407"/>
    </location>
</feature>
<protein>
    <submittedName>
        <fullName evidence="4">AAEL001580-PA</fullName>
    </submittedName>
</protein>
<dbReference type="CDD" id="cd12934">
    <property type="entry name" value="LEM"/>
    <property type="match status" value="1"/>
</dbReference>
<dbReference type="Gene3D" id="1.10.720.40">
    <property type="match status" value="1"/>
</dbReference>
<dbReference type="KEGG" id="aag:5571282"/>
<reference evidence="4" key="3">
    <citation type="submission" date="2012-09" db="EMBL/GenBank/DDBJ databases">
        <authorList>
            <consortium name="VectorBase"/>
        </authorList>
    </citation>
    <scope>NUCLEOTIDE SEQUENCE</scope>
    <source>
        <strain evidence="4">Liverpool</strain>
    </source>
</reference>
<dbReference type="FunFam" id="1.10.720.40:FF:000001">
    <property type="entry name" value="LEM domain containing 2, isoform CRA_a"/>
    <property type="match status" value="1"/>
</dbReference>
<dbReference type="SUPFAM" id="SSF63451">
    <property type="entry name" value="LEM domain"/>
    <property type="match status" value="1"/>
</dbReference>
<feature type="region of interest" description="Disordered" evidence="1">
    <location>
        <begin position="217"/>
        <end position="301"/>
    </location>
</feature>